<evidence type="ECO:0000313" key="2">
    <source>
        <dbReference type="Proteomes" id="UP001196413"/>
    </source>
</evidence>
<sequence length="114" mass="12738">MPTEQYDLRAVIHHDYGKDLTILKAVDEITADEGNKFKVCSVSVSTATSRLPRQSRYGADKTGSMIFEPGLKAAERGFDNFLLPAHIGALGFLMRQLHRVHSKHGLVLTMWRGI</sequence>
<dbReference type="AlphaFoldDB" id="A0AAD5QSJ1"/>
<keyword evidence="2" id="KW-1185">Reference proteome</keyword>
<organism evidence="1 2">
    <name type="scientific">Parelaphostrongylus tenuis</name>
    <name type="common">Meningeal worm</name>
    <dbReference type="NCBI Taxonomy" id="148309"/>
    <lineage>
        <taxon>Eukaryota</taxon>
        <taxon>Metazoa</taxon>
        <taxon>Ecdysozoa</taxon>
        <taxon>Nematoda</taxon>
        <taxon>Chromadorea</taxon>
        <taxon>Rhabditida</taxon>
        <taxon>Rhabditina</taxon>
        <taxon>Rhabditomorpha</taxon>
        <taxon>Strongyloidea</taxon>
        <taxon>Metastrongylidae</taxon>
        <taxon>Parelaphostrongylus</taxon>
    </lineage>
</organism>
<dbReference type="Proteomes" id="UP001196413">
    <property type="component" value="Unassembled WGS sequence"/>
</dbReference>
<comment type="caution">
    <text evidence="1">The sequence shown here is derived from an EMBL/GenBank/DDBJ whole genome shotgun (WGS) entry which is preliminary data.</text>
</comment>
<protein>
    <submittedName>
        <fullName evidence="1">Uncharacterized protein</fullName>
    </submittedName>
</protein>
<evidence type="ECO:0000313" key="1">
    <source>
        <dbReference type="EMBL" id="KAJ1360582.1"/>
    </source>
</evidence>
<proteinExistence type="predicted"/>
<accession>A0AAD5QSJ1</accession>
<gene>
    <name evidence="1" type="ORF">KIN20_019600</name>
</gene>
<dbReference type="EMBL" id="JAHQIW010003912">
    <property type="protein sequence ID" value="KAJ1360582.1"/>
    <property type="molecule type" value="Genomic_DNA"/>
</dbReference>
<name>A0AAD5QSJ1_PARTN</name>
<reference evidence="1" key="1">
    <citation type="submission" date="2021-06" db="EMBL/GenBank/DDBJ databases">
        <title>Parelaphostrongylus tenuis whole genome reference sequence.</title>
        <authorList>
            <person name="Garwood T.J."/>
            <person name="Larsen P.A."/>
            <person name="Fountain-Jones N.M."/>
            <person name="Garbe J.R."/>
            <person name="Macchietto M.G."/>
            <person name="Kania S.A."/>
            <person name="Gerhold R.W."/>
            <person name="Richards J.E."/>
            <person name="Wolf T.M."/>
        </authorList>
    </citation>
    <scope>NUCLEOTIDE SEQUENCE</scope>
    <source>
        <strain evidence="1">MNPRO001-30</strain>
        <tissue evidence="1">Meninges</tissue>
    </source>
</reference>